<feature type="transmembrane region" description="Helical" evidence="1">
    <location>
        <begin position="84"/>
        <end position="102"/>
    </location>
</feature>
<proteinExistence type="predicted"/>
<name>A0A6C0DNU5_9ZZZZ</name>
<evidence type="ECO:0000259" key="2">
    <source>
        <dbReference type="Pfam" id="PF19066"/>
    </source>
</evidence>
<organism evidence="3">
    <name type="scientific">viral metagenome</name>
    <dbReference type="NCBI Taxonomy" id="1070528"/>
    <lineage>
        <taxon>unclassified sequences</taxon>
        <taxon>metagenomes</taxon>
        <taxon>organismal metagenomes</taxon>
    </lineage>
</organism>
<dbReference type="InterPro" id="IPR043915">
    <property type="entry name" value="P9_TM"/>
</dbReference>
<dbReference type="Pfam" id="PF19066">
    <property type="entry name" value="P9_TM"/>
    <property type="match status" value="1"/>
</dbReference>
<accession>A0A6C0DNU5</accession>
<keyword evidence="1" id="KW-0812">Transmembrane</keyword>
<feature type="domain" description="Minor capsid protein P9 transmembrane helices" evidence="2">
    <location>
        <begin position="32"/>
        <end position="100"/>
    </location>
</feature>
<protein>
    <recommendedName>
        <fullName evidence="2">Minor capsid protein P9 transmembrane helices domain-containing protein</fullName>
    </recommendedName>
</protein>
<dbReference type="AlphaFoldDB" id="A0A6C0DNU5"/>
<dbReference type="EMBL" id="MN739650">
    <property type="protein sequence ID" value="QHT18213.1"/>
    <property type="molecule type" value="Genomic_DNA"/>
</dbReference>
<evidence type="ECO:0000256" key="1">
    <source>
        <dbReference type="SAM" id="Phobius"/>
    </source>
</evidence>
<evidence type="ECO:0000313" key="3">
    <source>
        <dbReference type="EMBL" id="QHT18213.1"/>
    </source>
</evidence>
<keyword evidence="1" id="KW-0472">Membrane</keyword>
<reference evidence="3" key="1">
    <citation type="journal article" date="2020" name="Nature">
        <title>Giant virus diversity and host interactions through global metagenomics.</title>
        <authorList>
            <person name="Schulz F."/>
            <person name="Roux S."/>
            <person name="Paez-Espino D."/>
            <person name="Jungbluth S."/>
            <person name="Walsh D.A."/>
            <person name="Denef V.J."/>
            <person name="McMahon K.D."/>
            <person name="Konstantinidis K.T."/>
            <person name="Eloe-Fadrosh E.A."/>
            <person name="Kyrpides N.C."/>
            <person name="Woyke T."/>
        </authorList>
    </citation>
    <scope>NUCLEOTIDE SEQUENCE</scope>
    <source>
        <strain evidence="3">GVMAG-M-3300023174-3</strain>
    </source>
</reference>
<keyword evidence="1" id="KW-1133">Transmembrane helix</keyword>
<sequence>MSTTPIENPPKGNLLVDLNDIPSIKEPEKVPFWTENPNVIFDPKHIFEFFPVDTMTYEQKLNAVTRAVVILTIVGMLLSNSIRLFIVCCITLGAIFILYYYHTKEQDIKTAKKGIQSLKENFEGPARDYLTQSNIPIPDDIFSTPTSDNPFNNVLVTDYDYNPNKQPAPPAFNKNINDKIVAQTKQFINDVHPDQPDISKKLFSSLGDNLDFEQSLRPFHSTASTTIPNDQGAFAEFCYGSMISCKEGNDFACARNLTHYTNY</sequence>